<keyword evidence="12" id="KW-1185">Reference proteome</keyword>
<evidence type="ECO:0000256" key="4">
    <source>
        <dbReference type="ARBA" id="ARBA00022695"/>
    </source>
</evidence>
<evidence type="ECO:0000259" key="10">
    <source>
        <dbReference type="Pfam" id="PF12627"/>
    </source>
</evidence>
<evidence type="ECO:0000256" key="1">
    <source>
        <dbReference type="ARBA" id="ARBA00001946"/>
    </source>
</evidence>
<dbReference type="Proteomes" id="UP001595445">
    <property type="component" value="Unassembled WGS sequence"/>
</dbReference>
<comment type="caution">
    <text evidence="11">The sequence shown here is derived from an EMBL/GenBank/DDBJ whole genome shotgun (WGS) entry which is preliminary data.</text>
</comment>
<evidence type="ECO:0000313" key="12">
    <source>
        <dbReference type="Proteomes" id="UP001595445"/>
    </source>
</evidence>
<dbReference type="Gene3D" id="3.30.460.10">
    <property type="entry name" value="Beta Polymerase, domain 2"/>
    <property type="match status" value="1"/>
</dbReference>
<evidence type="ECO:0000313" key="11">
    <source>
        <dbReference type="EMBL" id="MFC3088795.1"/>
    </source>
</evidence>
<organism evidence="11 12">
    <name type="scientific">Tabrizicola soli</name>
    <dbReference type="NCBI Taxonomy" id="2185115"/>
    <lineage>
        <taxon>Bacteria</taxon>
        <taxon>Pseudomonadati</taxon>
        <taxon>Pseudomonadota</taxon>
        <taxon>Alphaproteobacteria</taxon>
        <taxon>Rhodobacterales</taxon>
        <taxon>Paracoccaceae</taxon>
        <taxon>Tabrizicola</taxon>
    </lineage>
</organism>
<dbReference type="InterPro" id="IPR032828">
    <property type="entry name" value="PolyA_RNA-bd"/>
</dbReference>
<keyword evidence="8" id="KW-0694">RNA-binding</keyword>
<evidence type="ECO:0000259" key="9">
    <source>
        <dbReference type="Pfam" id="PF01743"/>
    </source>
</evidence>
<keyword evidence="4" id="KW-0548">Nucleotidyltransferase</keyword>
<protein>
    <submittedName>
        <fullName evidence="11">CCA tRNA nucleotidyltransferase</fullName>
    </submittedName>
</protein>
<dbReference type="InterPro" id="IPR050264">
    <property type="entry name" value="Bact_CCA-adding_enz_type3_sf"/>
</dbReference>
<gene>
    <name evidence="11" type="ORF">ACFOD6_22365</name>
</gene>
<comment type="cofactor">
    <cofactor evidence="1">
        <name>Mg(2+)</name>
        <dbReference type="ChEBI" id="CHEBI:18420"/>
    </cofactor>
</comment>
<keyword evidence="5" id="KW-0479">Metal-binding</keyword>
<dbReference type="CDD" id="cd05398">
    <property type="entry name" value="NT_ClassII-CCAase"/>
    <property type="match status" value="1"/>
</dbReference>
<keyword evidence="3" id="KW-0819">tRNA processing</keyword>
<keyword evidence="6" id="KW-0547">Nucleotide-binding</keyword>
<dbReference type="SUPFAM" id="SSF81891">
    <property type="entry name" value="Poly A polymerase C-terminal region-like"/>
    <property type="match status" value="1"/>
</dbReference>
<dbReference type="InterPro" id="IPR002646">
    <property type="entry name" value="PolA_pol_head_dom"/>
</dbReference>
<evidence type="ECO:0000256" key="2">
    <source>
        <dbReference type="ARBA" id="ARBA00022679"/>
    </source>
</evidence>
<evidence type="ECO:0000256" key="7">
    <source>
        <dbReference type="ARBA" id="ARBA00022842"/>
    </source>
</evidence>
<comment type="similarity">
    <text evidence="8">Belongs to the tRNA nucleotidyltransferase/poly(A) polymerase family.</text>
</comment>
<dbReference type="Pfam" id="PF12627">
    <property type="entry name" value="PolyA_pol_RNAbd"/>
    <property type="match status" value="1"/>
</dbReference>
<evidence type="ECO:0000256" key="6">
    <source>
        <dbReference type="ARBA" id="ARBA00022741"/>
    </source>
</evidence>
<name>A0ABV7E2I1_9RHOB</name>
<reference evidence="12" key="1">
    <citation type="journal article" date="2019" name="Int. J. Syst. Evol. Microbiol.">
        <title>The Global Catalogue of Microorganisms (GCM) 10K type strain sequencing project: providing services to taxonomists for standard genome sequencing and annotation.</title>
        <authorList>
            <consortium name="The Broad Institute Genomics Platform"/>
            <consortium name="The Broad Institute Genome Sequencing Center for Infectious Disease"/>
            <person name="Wu L."/>
            <person name="Ma J."/>
        </authorList>
    </citation>
    <scope>NUCLEOTIDE SEQUENCE [LARGE SCALE GENOMIC DNA]</scope>
    <source>
        <strain evidence="12">KCTC 62102</strain>
    </source>
</reference>
<dbReference type="RefSeq" id="WP_197643515.1">
    <property type="nucleotide sequence ID" value="NZ_JAEACP010000009.1"/>
</dbReference>
<dbReference type="PANTHER" id="PTHR46173">
    <property type="entry name" value="CCA TRNA NUCLEOTIDYLTRANSFERASE 1, MITOCHONDRIAL"/>
    <property type="match status" value="1"/>
</dbReference>
<keyword evidence="7" id="KW-0460">Magnesium</keyword>
<sequence>MKVVGEKVASDWLDHPGTQSLCAAIEAAGHRALFVGGCVRNSLLGVPVGDVDLATDATPESVVRIAGDAGFKTVPTGIDHGTVTVIAGGEPHEITTFRRDVETDGRRAVVAFSDRIEEDAARRDFTMNALYADRRGIVLDPLGGLPDLKARRVRFVGDPETRIREDYLRILRFFRFHAAYGDPEGGLDAEGLAACAALAGGLDVISRERIRAELKKLLSARDPAPSVAAMAQAGILARVLPGADPRALAPLAHLDAVQPPRWLRRLAVLGGETADLRLSKAETRDLSALRAALGSMETPAALGWRLGRALAADALLARAALLETPLPPAWQAEVERGVAARFPVTAADLMPEHTGEALGARMKQLQARWLASDLTASREALLKGRDKLPRLR</sequence>
<dbReference type="Gene3D" id="1.10.3090.10">
    <property type="entry name" value="cca-adding enzyme, domain 2"/>
    <property type="match status" value="1"/>
</dbReference>
<feature type="domain" description="Poly A polymerase head" evidence="9">
    <location>
        <begin position="34"/>
        <end position="154"/>
    </location>
</feature>
<dbReference type="SUPFAM" id="SSF81301">
    <property type="entry name" value="Nucleotidyltransferase"/>
    <property type="match status" value="1"/>
</dbReference>
<dbReference type="EMBL" id="JBHRSM010000055">
    <property type="protein sequence ID" value="MFC3088795.1"/>
    <property type="molecule type" value="Genomic_DNA"/>
</dbReference>
<evidence type="ECO:0000256" key="5">
    <source>
        <dbReference type="ARBA" id="ARBA00022723"/>
    </source>
</evidence>
<evidence type="ECO:0000256" key="8">
    <source>
        <dbReference type="RuleBase" id="RU003953"/>
    </source>
</evidence>
<keyword evidence="2 8" id="KW-0808">Transferase</keyword>
<dbReference type="Pfam" id="PF01743">
    <property type="entry name" value="PolyA_pol"/>
    <property type="match status" value="1"/>
</dbReference>
<proteinExistence type="inferred from homology"/>
<dbReference type="InterPro" id="IPR043519">
    <property type="entry name" value="NT_sf"/>
</dbReference>
<feature type="domain" description="tRNA nucleotidyltransferase/poly(A) polymerase RNA and SrmB- binding" evidence="10">
    <location>
        <begin position="190"/>
        <end position="244"/>
    </location>
</feature>
<dbReference type="PANTHER" id="PTHR46173:SF1">
    <property type="entry name" value="CCA TRNA NUCLEOTIDYLTRANSFERASE 1, MITOCHONDRIAL"/>
    <property type="match status" value="1"/>
</dbReference>
<accession>A0ABV7E2I1</accession>
<evidence type="ECO:0000256" key="3">
    <source>
        <dbReference type="ARBA" id="ARBA00022694"/>
    </source>
</evidence>